<feature type="domain" description="Retroviral polymerase SH3-like" evidence="1">
    <location>
        <begin position="29"/>
        <end position="86"/>
    </location>
</feature>
<protein>
    <submittedName>
        <fullName evidence="2">Retrovirus-related Pol polyprotein from transposon TNT 1-94</fullName>
    </submittedName>
</protein>
<dbReference type="EMBL" id="JARAOO010000001">
    <property type="protein sequence ID" value="KAJ7982284.1"/>
    <property type="molecule type" value="Genomic_DNA"/>
</dbReference>
<proteinExistence type="predicted"/>
<comment type="caution">
    <text evidence="2">The sequence shown here is derived from an EMBL/GenBank/DDBJ whole genome shotgun (WGS) entry which is preliminary data.</text>
</comment>
<dbReference type="AlphaFoldDB" id="A0AAD7VP05"/>
<accession>A0AAD7VP05</accession>
<sequence length="242" mass="27299">MPLRALDFKTLVDLLGNCSFIVPPKVFGCVSFVHEHRKDISKLYSRALKYIFIRYSATQKGYKCHHPPTRKTYVSMYVTFRESDAYFSLPSLQGESNCEEELTHRGQGEWISFLELTYGGQGERISFVEEGNTEKENEEIVNKESVLEVENGNDGEKGKTLNGIKGLIRLANDDLLTYSLRKHKVTTIKNALPSQESIPNSVPKLAQAPLNCKSSNHTPSNLPCDTPIIDDINLLVATRKEF</sequence>
<gene>
    <name evidence="2" type="ORF">O6P43_001426</name>
</gene>
<evidence type="ECO:0000313" key="2">
    <source>
        <dbReference type="EMBL" id="KAJ7982284.1"/>
    </source>
</evidence>
<reference evidence="2 3" key="1">
    <citation type="journal article" date="2023" name="Science">
        <title>Elucidation of the pathway for biosynthesis of saponin adjuvants from the soapbark tree.</title>
        <authorList>
            <person name="Reed J."/>
            <person name="Orme A."/>
            <person name="El-Demerdash A."/>
            <person name="Owen C."/>
            <person name="Martin L.B.B."/>
            <person name="Misra R.C."/>
            <person name="Kikuchi S."/>
            <person name="Rejzek M."/>
            <person name="Martin A.C."/>
            <person name="Harkess A."/>
            <person name="Leebens-Mack J."/>
            <person name="Louveau T."/>
            <person name="Stephenson M.J."/>
            <person name="Osbourn A."/>
        </authorList>
    </citation>
    <scope>NUCLEOTIDE SEQUENCE [LARGE SCALE GENOMIC DNA]</scope>
    <source>
        <strain evidence="2">S10</strain>
    </source>
</reference>
<keyword evidence="3" id="KW-1185">Reference proteome</keyword>
<dbReference type="InterPro" id="IPR057670">
    <property type="entry name" value="SH3_retrovirus"/>
</dbReference>
<organism evidence="2 3">
    <name type="scientific">Quillaja saponaria</name>
    <name type="common">Soap bark tree</name>
    <dbReference type="NCBI Taxonomy" id="32244"/>
    <lineage>
        <taxon>Eukaryota</taxon>
        <taxon>Viridiplantae</taxon>
        <taxon>Streptophyta</taxon>
        <taxon>Embryophyta</taxon>
        <taxon>Tracheophyta</taxon>
        <taxon>Spermatophyta</taxon>
        <taxon>Magnoliopsida</taxon>
        <taxon>eudicotyledons</taxon>
        <taxon>Gunneridae</taxon>
        <taxon>Pentapetalae</taxon>
        <taxon>rosids</taxon>
        <taxon>fabids</taxon>
        <taxon>Fabales</taxon>
        <taxon>Quillajaceae</taxon>
        <taxon>Quillaja</taxon>
    </lineage>
</organism>
<evidence type="ECO:0000259" key="1">
    <source>
        <dbReference type="Pfam" id="PF25597"/>
    </source>
</evidence>
<dbReference type="Proteomes" id="UP001163823">
    <property type="component" value="Chromosome 1"/>
</dbReference>
<name>A0AAD7VP05_QUISA</name>
<evidence type="ECO:0000313" key="3">
    <source>
        <dbReference type="Proteomes" id="UP001163823"/>
    </source>
</evidence>
<dbReference type="KEGG" id="qsa:O6P43_001426"/>
<dbReference type="Pfam" id="PF25597">
    <property type="entry name" value="SH3_retrovirus"/>
    <property type="match status" value="1"/>
</dbReference>